<feature type="transmembrane region" description="Helical" evidence="1">
    <location>
        <begin position="90"/>
        <end position="111"/>
    </location>
</feature>
<reference evidence="2 3" key="1">
    <citation type="submission" date="2014-06" db="EMBL/GenBank/DDBJ databases">
        <authorList>
            <person name="Swart Estienne"/>
        </authorList>
    </citation>
    <scope>NUCLEOTIDE SEQUENCE [LARGE SCALE GENOMIC DNA]</scope>
    <source>
        <strain evidence="2 3">130c</strain>
    </source>
</reference>
<dbReference type="Proteomes" id="UP000039865">
    <property type="component" value="Unassembled WGS sequence"/>
</dbReference>
<keyword evidence="3" id="KW-1185">Reference proteome</keyword>
<evidence type="ECO:0000256" key="1">
    <source>
        <dbReference type="SAM" id="Phobius"/>
    </source>
</evidence>
<gene>
    <name evidence="2" type="primary">Contig16714.g17808</name>
    <name evidence="2" type="ORF">STYLEM_9393</name>
</gene>
<evidence type="ECO:0000313" key="3">
    <source>
        <dbReference type="Proteomes" id="UP000039865"/>
    </source>
</evidence>
<dbReference type="InParanoid" id="A0A078ADV9"/>
<proteinExistence type="predicted"/>
<feature type="transmembrane region" description="Helical" evidence="1">
    <location>
        <begin position="54"/>
        <end position="78"/>
    </location>
</feature>
<keyword evidence="1" id="KW-0812">Transmembrane</keyword>
<dbReference type="EMBL" id="CCKQ01008927">
    <property type="protein sequence ID" value="CDW80395.1"/>
    <property type="molecule type" value="Genomic_DNA"/>
</dbReference>
<protein>
    <recommendedName>
        <fullName evidence="4">Transmembrane protein</fullName>
    </recommendedName>
</protein>
<feature type="transmembrane region" description="Helical" evidence="1">
    <location>
        <begin position="117"/>
        <end position="136"/>
    </location>
</feature>
<keyword evidence="1" id="KW-0472">Membrane</keyword>
<evidence type="ECO:0008006" key="4">
    <source>
        <dbReference type="Google" id="ProtNLM"/>
    </source>
</evidence>
<keyword evidence="1" id="KW-1133">Transmembrane helix</keyword>
<name>A0A078ADV9_STYLE</name>
<organism evidence="2 3">
    <name type="scientific">Stylonychia lemnae</name>
    <name type="common">Ciliate</name>
    <dbReference type="NCBI Taxonomy" id="5949"/>
    <lineage>
        <taxon>Eukaryota</taxon>
        <taxon>Sar</taxon>
        <taxon>Alveolata</taxon>
        <taxon>Ciliophora</taxon>
        <taxon>Intramacronucleata</taxon>
        <taxon>Spirotrichea</taxon>
        <taxon>Stichotrichia</taxon>
        <taxon>Sporadotrichida</taxon>
        <taxon>Oxytrichidae</taxon>
        <taxon>Stylonychinae</taxon>
        <taxon>Stylonychia</taxon>
    </lineage>
</organism>
<feature type="transmembrane region" description="Helical" evidence="1">
    <location>
        <begin position="152"/>
        <end position="176"/>
    </location>
</feature>
<sequence>MPLKSPQITNISLQAPLQHIFMSIEKYTHLQVLNTPKAPHCYVYTDVEVFNYNYYVWTTGFVLGLQFTHLDVGFLKHFTLDWKEMKKWPWYLWALFISLIAIIGFIFSYLYHLYSTIQLFNIYIGIFAGIISLVWLRGKMLGKNYELHIHHYFLGLTMCSIVCYQNVFFSLVHSIFNGIMIEGGCRWGYQSLWELKKTPGCTNERSHLTLLKFAQSKGRYANYQTTIGQVSSQSQIIPTDDQQVELIQDNSAINQSFNYVYEDTKDSKTLS</sequence>
<accession>A0A078ADV9</accession>
<dbReference type="AlphaFoldDB" id="A0A078ADV9"/>
<evidence type="ECO:0000313" key="2">
    <source>
        <dbReference type="EMBL" id="CDW80395.1"/>
    </source>
</evidence>